<dbReference type="OrthoDB" id="9809354at2"/>
<dbReference type="InterPro" id="IPR043472">
    <property type="entry name" value="Macro_dom-like"/>
</dbReference>
<evidence type="ECO:0000313" key="11">
    <source>
        <dbReference type="Proteomes" id="UP000009284"/>
    </source>
</evidence>
<dbReference type="PANTHER" id="PTHR11963">
    <property type="entry name" value="LEUCINE AMINOPEPTIDASE-RELATED"/>
    <property type="match status" value="1"/>
</dbReference>
<comment type="catalytic activity">
    <reaction evidence="2 8">
        <text>Release of an N-terminal amino acid, preferentially leucine, but not glutamic or aspartic acids.</text>
        <dbReference type="EC" id="3.4.11.10"/>
    </reaction>
</comment>
<proteinExistence type="inferred from homology"/>
<dbReference type="GO" id="GO:0030145">
    <property type="term" value="F:manganese ion binding"/>
    <property type="evidence" value="ECO:0007669"/>
    <property type="project" value="UniProtKB-UniRule"/>
</dbReference>
<gene>
    <name evidence="8" type="primary">pepA</name>
    <name evidence="10" type="ordered locus">TASI_0549</name>
</gene>
<dbReference type="Gene3D" id="3.40.220.10">
    <property type="entry name" value="Leucine Aminopeptidase, subunit E, domain 1"/>
    <property type="match status" value="1"/>
</dbReference>
<dbReference type="GO" id="GO:0070006">
    <property type="term" value="F:metalloaminopeptidase activity"/>
    <property type="evidence" value="ECO:0007669"/>
    <property type="project" value="InterPro"/>
</dbReference>
<comment type="cofactor">
    <cofactor evidence="8">
        <name>Mn(2+)</name>
        <dbReference type="ChEBI" id="CHEBI:29035"/>
    </cofactor>
    <text evidence="8">Binds 2 manganese ions per subunit.</text>
</comment>
<dbReference type="RefSeq" id="WP_014111221.1">
    <property type="nucleotide sequence ID" value="NC_016043.1"/>
</dbReference>
<comment type="similarity">
    <text evidence="3 8">Belongs to the peptidase M17 family.</text>
</comment>
<evidence type="ECO:0000256" key="1">
    <source>
        <dbReference type="ARBA" id="ARBA00000135"/>
    </source>
</evidence>
<comment type="subcellular location">
    <subcellularLocation>
        <location evidence="8">Cytoplasm</location>
    </subcellularLocation>
</comment>
<evidence type="ECO:0000256" key="8">
    <source>
        <dbReference type="HAMAP-Rule" id="MF_00181"/>
    </source>
</evidence>
<dbReference type="InterPro" id="IPR000819">
    <property type="entry name" value="Peptidase_M17_C"/>
</dbReference>
<accession>G4QAL4</accession>
<dbReference type="HAMAP" id="MF_00181">
    <property type="entry name" value="Cytosol_peptidase_M17"/>
    <property type="match status" value="1"/>
</dbReference>
<reference evidence="10 11" key="2">
    <citation type="journal article" date="2012" name="PLoS ONE">
        <title>Genomic characterization of the taylorella genus.</title>
        <authorList>
            <person name="Hebert L."/>
            <person name="Moumen B."/>
            <person name="Pons N."/>
            <person name="Duquesne F."/>
            <person name="Breuil M.F."/>
            <person name="Goux D."/>
            <person name="Batto J.M."/>
            <person name="Laugier C."/>
            <person name="Renault P."/>
            <person name="Petry S."/>
        </authorList>
    </citation>
    <scope>NUCLEOTIDE SEQUENCE [LARGE SCALE GENOMIC DNA]</scope>
    <source>
        <strain evidence="10 11">MCE3</strain>
    </source>
</reference>
<evidence type="ECO:0000256" key="3">
    <source>
        <dbReference type="ARBA" id="ARBA00009528"/>
    </source>
</evidence>
<sequence>MQFTVHDTADILKIKTPALFVGVFKDGKHGVISKDLPNNAEIKNIIRKEFRCGIGDAYMMRDVPGFAAEKLVLIGMGEEDKFDIKALEDAHCAVTCFMEEYSIKEGVSTLLEEEALFKNHEEVTLKDATILAARKVHYSNYKYTTTFEETPDHNVLKKFGFTISKKYTKDVREAIATGKAIADGMHLTMQLGDLPSNICTPTYLGNCAKDLAKEYKELKVEVLGRKQIETLKMGAFLSVAAGASEEPALIVLKYSPTKKSNKKPIVFVGKGVTFDTGGISLKNKANMDEMKFDMCGAASVLGVMKAVSEIGFDREIVGVIAATENMPSSYATKPGDVVTSMSGKTIEILNTDAEGRLLLADALTYADKFKPEVVIDIATLTSAIIQALGHVHAGVFSNDEDLADALIDAGDIANDSAWKMPLDCQFAENLKSNFADCANIGDGTAGSAVAAAFLEKFIGDYKWAHIDIAGVAWNRGKNKGATGRPVSLLMAYLLGQN</sequence>
<keyword evidence="11" id="KW-1185">Reference proteome</keyword>
<name>G4QAL4_TAYAM</name>
<dbReference type="eggNOG" id="COG0260">
    <property type="taxonomic scope" value="Bacteria"/>
</dbReference>
<protein>
    <recommendedName>
        <fullName evidence="8">Probable cytosol aminopeptidase</fullName>
        <ecNumber evidence="8">3.4.11.1</ecNumber>
    </recommendedName>
    <alternativeName>
        <fullName evidence="8">Leucine aminopeptidase</fullName>
        <shortName evidence="8">LAP</shortName>
        <ecNumber evidence="8">3.4.11.10</ecNumber>
    </alternativeName>
    <alternativeName>
        <fullName evidence="8">Leucyl aminopeptidase</fullName>
    </alternativeName>
</protein>
<evidence type="ECO:0000259" key="9">
    <source>
        <dbReference type="PROSITE" id="PS00631"/>
    </source>
</evidence>
<feature type="active site" evidence="8">
    <location>
        <position position="282"/>
    </location>
</feature>
<feature type="binding site" evidence="8">
    <location>
        <position position="293"/>
    </location>
    <ligand>
        <name>Mn(2+)</name>
        <dbReference type="ChEBI" id="CHEBI:29035"/>
        <label>2</label>
    </ligand>
</feature>
<feature type="binding site" evidence="8">
    <location>
        <position position="275"/>
    </location>
    <ligand>
        <name>Mn(2+)</name>
        <dbReference type="ChEBI" id="CHEBI:29035"/>
        <label>1</label>
    </ligand>
</feature>
<evidence type="ECO:0000256" key="7">
    <source>
        <dbReference type="ARBA" id="ARBA00023211"/>
    </source>
</evidence>
<keyword evidence="5 8" id="KW-0645">Protease</keyword>
<dbReference type="CDD" id="cd00433">
    <property type="entry name" value="Peptidase_M17"/>
    <property type="match status" value="1"/>
</dbReference>
<dbReference type="Proteomes" id="UP000009284">
    <property type="component" value="Chromosome"/>
</dbReference>
<dbReference type="STRING" id="1008459.TASI_0549"/>
<dbReference type="InterPro" id="IPR023042">
    <property type="entry name" value="Peptidase_M17_leu_NH2_pept"/>
</dbReference>
<dbReference type="PROSITE" id="PS00631">
    <property type="entry name" value="CYTOSOL_AP"/>
    <property type="match status" value="1"/>
</dbReference>
<keyword evidence="4 8" id="KW-0031">Aminopeptidase</keyword>
<evidence type="ECO:0000256" key="6">
    <source>
        <dbReference type="ARBA" id="ARBA00022801"/>
    </source>
</evidence>
<dbReference type="SUPFAM" id="SSF52949">
    <property type="entry name" value="Macro domain-like"/>
    <property type="match status" value="1"/>
</dbReference>
<feature type="binding site" evidence="8">
    <location>
        <position position="275"/>
    </location>
    <ligand>
        <name>Mn(2+)</name>
        <dbReference type="ChEBI" id="CHEBI:29035"/>
        <label>2</label>
    </ligand>
</feature>
<comment type="catalytic activity">
    <reaction evidence="1 8">
        <text>Release of an N-terminal amino acid, Xaa-|-Yaa-, in which Xaa is preferably Leu, but may be other amino acids including Pro although not Arg or Lys, and Yaa may be Pro. Amino acid amides and methyl esters are also readily hydrolyzed, but rates on arylamides are exceedingly low.</text>
        <dbReference type="EC" id="3.4.11.1"/>
    </reaction>
</comment>
<keyword evidence="7 8" id="KW-0464">Manganese</keyword>
<dbReference type="KEGG" id="tas:TASI_0549"/>
<keyword evidence="8" id="KW-0963">Cytoplasm</keyword>
<dbReference type="EC" id="3.4.11.1" evidence="8"/>
<comment type="function">
    <text evidence="8">Presumably involved in the processing and regular turnover of intracellular proteins. Catalyzes the removal of unsubstituted N-terminal amino acids from various peptides.</text>
</comment>
<dbReference type="Gene3D" id="3.40.630.10">
    <property type="entry name" value="Zn peptidases"/>
    <property type="match status" value="1"/>
</dbReference>
<dbReference type="GO" id="GO:0006508">
    <property type="term" value="P:proteolysis"/>
    <property type="evidence" value="ECO:0007669"/>
    <property type="project" value="UniProtKB-KW"/>
</dbReference>
<feature type="domain" description="Cytosol aminopeptidase" evidence="9">
    <location>
        <begin position="350"/>
        <end position="357"/>
    </location>
</feature>
<organism evidence="10 11">
    <name type="scientific">Taylorella asinigenitalis (strain MCE3)</name>
    <dbReference type="NCBI Taxonomy" id="1008459"/>
    <lineage>
        <taxon>Bacteria</taxon>
        <taxon>Pseudomonadati</taxon>
        <taxon>Pseudomonadota</taxon>
        <taxon>Betaproteobacteria</taxon>
        <taxon>Burkholderiales</taxon>
        <taxon>Alcaligenaceae</taxon>
        <taxon>Taylorella</taxon>
    </lineage>
</organism>
<dbReference type="InterPro" id="IPR011356">
    <property type="entry name" value="Leucine_aapep/pepB"/>
</dbReference>
<evidence type="ECO:0000256" key="4">
    <source>
        <dbReference type="ARBA" id="ARBA00022438"/>
    </source>
</evidence>
<feature type="binding site" evidence="8">
    <location>
        <position position="354"/>
    </location>
    <ligand>
        <name>Mn(2+)</name>
        <dbReference type="ChEBI" id="CHEBI:29035"/>
        <label>2</label>
    </ligand>
</feature>
<feature type="binding site" evidence="8">
    <location>
        <position position="354"/>
    </location>
    <ligand>
        <name>Mn(2+)</name>
        <dbReference type="ChEBI" id="CHEBI:29035"/>
        <label>1</label>
    </ligand>
</feature>
<dbReference type="GO" id="GO:0005737">
    <property type="term" value="C:cytoplasm"/>
    <property type="evidence" value="ECO:0007669"/>
    <property type="project" value="UniProtKB-SubCell"/>
</dbReference>
<dbReference type="PRINTS" id="PR00481">
    <property type="entry name" value="LAMNOPPTDASE"/>
</dbReference>
<dbReference type="SUPFAM" id="SSF53187">
    <property type="entry name" value="Zn-dependent exopeptidases"/>
    <property type="match status" value="1"/>
</dbReference>
<dbReference type="NCBIfam" id="NF002074">
    <property type="entry name" value="PRK00913.1-4"/>
    <property type="match status" value="1"/>
</dbReference>
<evidence type="ECO:0000256" key="2">
    <source>
        <dbReference type="ARBA" id="ARBA00000967"/>
    </source>
</evidence>
<dbReference type="MEROPS" id="M17.003"/>
<dbReference type="AlphaFoldDB" id="G4QAL4"/>
<evidence type="ECO:0000256" key="5">
    <source>
        <dbReference type="ARBA" id="ARBA00022670"/>
    </source>
</evidence>
<reference key="1">
    <citation type="submission" date="2011-09" db="EMBL/GenBank/DDBJ databases">
        <title>Genomic characterization of the Taylorella genus.</title>
        <authorList>
            <person name="Hebert L."/>
            <person name="Moumen B."/>
            <person name="Pons N."/>
            <person name="Duquesne F."/>
            <person name="Breuil M.-F."/>
            <person name="Goux D."/>
            <person name="Batto J.-M."/>
            <person name="Renault P."/>
            <person name="Laugier C."/>
            <person name="Petry S."/>
        </authorList>
    </citation>
    <scope>NUCLEOTIDE SEQUENCE</scope>
    <source>
        <strain>MCE3</strain>
    </source>
</reference>
<feature type="binding site" evidence="8">
    <location>
        <position position="352"/>
    </location>
    <ligand>
        <name>Mn(2+)</name>
        <dbReference type="ChEBI" id="CHEBI:29035"/>
        <label>1</label>
    </ligand>
</feature>
<dbReference type="EC" id="3.4.11.10" evidence="8"/>
<feature type="binding site" evidence="8">
    <location>
        <position position="270"/>
    </location>
    <ligand>
        <name>Mn(2+)</name>
        <dbReference type="ChEBI" id="CHEBI:29035"/>
        <label>2</label>
    </ligand>
</feature>
<feature type="active site" evidence="8">
    <location>
        <position position="356"/>
    </location>
</feature>
<dbReference type="HOGENOM" id="CLU_013734_2_2_4"/>
<evidence type="ECO:0000313" key="10">
    <source>
        <dbReference type="EMBL" id="AEP36324.1"/>
    </source>
</evidence>
<keyword evidence="8" id="KW-0479">Metal-binding</keyword>
<dbReference type="PANTHER" id="PTHR11963:SF23">
    <property type="entry name" value="CYTOSOL AMINOPEPTIDASE"/>
    <property type="match status" value="1"/>
</dbReference>
<dbReference type="EMBL" id="CP003059">
    <property type="protein sequence ID" value="AEP36324.1"/>
    <property type="molecule type" value="Genomic_DNA"/>
</dbReference>
<dbReference type="Pfam" id="PF00883">
    <property type="entry name" value="Peptidase_M17"/>
    <property type="match status" value="1"/>
</dbReference>
<keyword evidence="6 8" id="KW-0378">Hydrolase</keyword>